<dbReference type="Pfam" id="PF00454">
    <property type="entry name" value="PI3_PI4_kinase"/>
    <property type="match status" value="1"/>
</dbReference>
<feature type="domain" description="FATC" evidence="20">
    <location>
        <begin position="3047"/>
        <end position="3079"/>
    </location>
</feature>
<evidence type="ECO:0000256" key="1">
    <source>
        <dbReference type="ARBA" id="ARBA00004123"/>
    </source>
</evidence>
<protein>
    <recommendedName>
        <fullName evidence="5 16">Serine/threonine-protein kinase Tel1</fullName>
        <ecNumber evidence="4 16">2.7.11.1</ecNumber>
    </recommendedName>
</protein>
<keyword evidence="12 16" id="KW-0539">Nucleus</keyword>
<dbReference type="PANTHER" id="PTHR37079">
    <property type="entry name" value="SERINE/THREONINE-PROTEIN KINASE ATM"/>
    <property type="match status" value="1"/>
</dbReference>
<dbReference type="SMART" id="SM01342">
    <property type="entry name" value="TAN"/>
    <property type="match status" value="1"/>
</dbReference>
<evidence type="ECO:0000259" key="20">
    <source>
        <dbReference type="PROSITE" id="PS51190"/>
    </source>
</evidence>
<reference evidence="21 22" key="1">
    <citation type="submission" date="2024-05" db="EMBL/GenBank/DDBJ databases">
        <title>A draft genome resource for the thread blight pathogen Marasmius tenuissimus strain MS-2.</title>
        <authorList>
            <person name="Yulfo-Soto G.E."/>
            <person name="Baruah I.K."/>
            <person name="Amoako-Attah I."/>
            <person name="Bukari Y."/>
            <person name="Meinhardt L.W."/>
            <person name="Bailey B.A."/>
            <person name="Cohen S.P."/>
        </authorList>
    </citation>
    <scope>NUCLEOTIDE SEQUENCE [LARGE SCALE GENOMIC DNA]</scope>
    <source>
        <strain evidence="21 22">MS-2</strain>
    </source>
</reference>
<dbReference type="Pfam" id="PF02260">
    <property type="entry name" value="FATC"/>
    <property type="match status" value="1"/>
</dbReference>
<evidence type="ECO:0000256" key="10">
    <source>
        <dbReference type="ARBA" id="ARBA00022777"/>
    </source>
</evidence>
<evidence type="ECO:0000256" key="17">
    <source>
        <dbReference type="SAM" id="MobiDB-lite"/>
    </source>
</evidence>
<dbReference type="Pfam" id="PF11640">
    <property type="entry name" value="TAN"/>
    <property type="match status" value="1"/>
</dbReference>
<evidence type="ECO:0000259" key="19">
    <source>
        <dbReference type="PROSITE" id="PS51189"/>
    </source>
</evidence>
<comment type="function">
    <text evidence="13 16">Serine/threonine protein kinase which activates checkpoint signaling upon genotoxic stresses such as ionizing radiation (IR), ultraviolet light (UV), or DNA replication stalling, thereby acting as a DNA damage sensor. Recognizes the substrate consensus sequence [ST]-Q. Phosphorylates histone H2A to form H2AS128ph (gamma-H2A) at sites of DNA damage, involved in the regulation of DNA damage response mechanism. Required for the control of telomere length and genome stability.</text>
</comment>
<dbReference type="PROSITE" id="PS51189">
    <property type="entry name" value="FAT"/>
    <property type="match status" value="1"/>
</dbReference>
<gene>
    <name evidence="21" type="primary">TEL1</name>
    <name evidence="21" type="ORF">AAF712_008677</name>
</gene>
<comment type="subcellular location">
    <subcellularLocation>
        <location evidence="16">Chromosome</location>
        <location evidence="16">Telomere</location>
    </subcellularLocation>
    <subcellularLocation>
        <location evidence="1 16">Nucleus</location>
    </subcellularLocation>
</comment>
<evidence type="ECO:0000256" key="15">
    <source>
        <dbReference type="ARBA" id="ARBA00048679"/>
    </source>
</evidence>
<dbReference type="InterPro" id="IPR038980">
    <property type="entry name" value="ATM_plant"/>
</dbReference>
<keyword evidence="16" id="KW-0779">Telomere</keyword>
<keyword evidence="8 16" id="KW-0547">Nucleotide-binding</keyword>
<comment type="catalytic activity">
    <reaction evidence="15">
        <text>L-seryl-[protein] + ATP = O-phospho-L-seryl-[protein] + ADP + H(+)</text>
        <dbReference type="Rhea" id="RHEA:17989"/>
        <dbReference type="Rhea" id="RHEA-COMP:9863"/>
        <dbReference type="Rhea" id="RHEA-COMP:11604"/>
        <dbReference type="ChEBI" id="CHEBI:15378"/>
        <dbReference type="ChEBI" id="CHEBI:29999"/>
        <dbReference type="ChEBI" id="CHEBI:30616"/>
        <dbReference type="ChEBI" id="CHEBI:83421"/>
        <dbReference type="ChEBI" id="CHEBI:456216"/>
        <dbReference type="EC" id="2.7.11.1"/>
    </reaction>
</comment>
<dbReference type="SMART" id="SM00146">
    <property type="entry name" value="PI3Kc"/>
    <property type="match status" value="1"/>
</dbReference>
<dbReference type="InterPro" id="IPR021668">
    <property type="entry name" value="TAN"/>
</dbReference>
<feature type="domain" description="FAT" evidence="19">
    <location>
        <begin position="1999"/>
        <end position="2599"/>
    </location>
</feature>
<dbReference type="EMBL" id="JBBXMP010000063">
    <property type="protein sequence ID" value="KAL0064377.1"/>
    <property type="molecule type" value="Genomic_DNA"/>
</dbReference>
<evidence type="ECO:0000256" key="8">
    <source>
        <dbReference type="ARBA" id="ARBA00022741"/>
    </source>
</evidence>
<evidence type="ECO:0000256" key="2">
    <source>
        <dbReference type="ARBA" id="ARBA00010769"/>
    </source>
</evidence>
<feature type="region of interest" description="Disordered" evidence="17">
    <location>
        <begin position="2601"/>
        <end position="2625"/>
    </location>
</feature>
<dbReference type="SUPFAM" id="SSF48371">
    <property type="entry name" value="ARM repeat"/>
    <property type="match status" value="1"/>
</dbReference>
<name>A0ABR2ZVP3_9AGAR</name>
<feature type="compositionally biased region" description="Acidic residues" evidence="17">
    <location>
        <begin position="216"/>
        <end position="230"/>
    </location>
</feature>
<evidence type="ECO:0000259" key="18">
    <source>
        <dbReference type="PROSITE" id="PS50290"/>
    </source>
</evidence>
<evidence type="ECO:0000256" key="3">
    <source>
        <dbReference type="ARBA" id="ARBA00011370"/>
    </source>
</evidence>
<dbReference type="InterPro" id="IPR014009">
    <property type="entry name" value="PIK_FAT"/>
</dbReference>
<feature type="domain" description="PI3K/PI4K catalytic" evidence="18">
    <location>
        <begin position="2717"/>
        <end position="3034"/>
    </location>
</feature>
<evidence type="ECO:0000256" key="4">
    <source>
        <dbReference type="ARBA" id="ARBA00012513"/>
    </source>
</evidence>
<feature type="compositionally biased region" description="Low complexity" evidence="17">
    <location>
        <begin position="246"/>
        <end position="263"/>
    </location>
</feature>
<dbReference type="InterPro" id="IPR011009">
    <property type="entry name" value="Kinase-like_dom_sf"/>
</dbReference>
<feature type="region of interest" description="Disordered" evidence="17">
    <location>
        <begin position="193"/>
        <end position="266"/>
    </location>
</feature>
<organism evidence="21 22">
    <name type="scientific">Marasmius tenuissimus</name>
    <dbReference type="NCBI Taxonomy" id="585030"/>
    <lineage>
        <taxon>Eukaryota</taxon>
        <taxon>Fungi</taxon>
        <taxon>Dikarya</taxon>
        <taxon>Basidiomycota</taxon>
        <taxon>Agaricomycotina</taxon>
        <taxon>Agaricomycetes</taxon>
        <taxon>Agaricomycetidae</taxon>
        <taxon>Agaricales</taxon>
        <taxon>Marasmiineae</taxon>
        <taxon>Marasmiaceae</taxon>
        <taxon>Marasmius</taxon>
    </lineage>
</organism>
<dbReference type="Gene3D" id="3.30.1010.10">
    <property type="entry name" value="Phosphatidylinositol 3-kinase Catalytic Subunit, Chain A, domain 4"/>
    <property type="match status" value="1"/>
</dbReference>
<keyword evidence="7 16" id="KW-0808">Transferase</keyword>
<dbReference type="Gene3D" id="1.10.1070.11">
    <property type="entry name" value="Phosphatidylinositol 3-/4-kinase, catalytic domain"/>
    <property type="match status" value="1"/>
</dbReference>
<evidence type="ECO:0000256" key="11">
    <source>
        <dbReference type="ARBA" id="ARBA00022840"/>
    </source>
</evidence>
<dbReference type="InterPro" id="IPR000403">
    <property type="entry name" value="PI3/4_kinase_cat_dom"/>
</dbReference>
<evidence type="ECO:0000313" key="21">
    <source>
        <dbReference type="EMBL" id="KAL0064377.1"/>
    </source>
</evidence>
<dbReference type="GO" id="GO:0004674">
    <property type="term" value="F:protein serine/threonine kinase activity"/>
    <property type="evidence" value="ECO:0007669"/>
    <property type="project" value="UniProtKB-EC"/>
</dbReference>
<dbReference type="PROSITE" id="PS00916">
    <property type="entry name" value="PI3_4_KINASE_2"/>
    <property type="match status" value="1"/>
</dbReference>
<feature type="compositionally biased region" description="Low complexity" evidence="17">
    <location>
        <begin position="199"/>
        <end position="211"/>
    </location>
</feature>
<dbReference type="EC" id="2.7.11.1" evidence="4 16"/>
<comment type="caution">
    <text evidence="21">The sequence shown here is derived from an EMBL/GenBank/DDBJ whole genome shotgun (WGS) entry which is preliminary data.</text>
</comment>
<dbReference type="InterPro" id="IPR036940">
    <property type="entry name" value="PI3/4_kinase_cat_sf"/>
</dbReference>
<keyword evidence="22" id="KW-1185">Reference proteome</keyword>
<evidence type="ECO:0000256" key="6">
    <source>
        <dbReference type="ARBA" id="ARBA00022527"/>
    </source>
</evidence>
<keyword evidence="6 16" id="KW-0723">Serine/threonine-protein kinase</keyword>
<keyword evidence="9 16" id="KW-0227">DNA damage</keyword>
<dbReference type="SUPFAM" id="SSF56112">
    <property type="entry name" value="Protein kinase-like (PK-like)"/>
    <property type="match status" value="1"/>
</dbReference>
<evidence type="ECO:0000256" key="9">
    <source>
        <dbReference type="ARBA" id="ARBA00022763"/>
    </source>
</evidence>
<comment type="catalytic activity">
    <reaction evidence="14 16">
        <text>L-threonyl-[protein] + ATP = O-phospho-L-threonyl-[protein] + ADP + H(+)</text>
        <dbReference type="Rhea" id="RHEA:46608"/>
        <dbReference type="Rhea" id="RHEA-COMP:11060"/>
        <dbReference type="Rhea" id="RHEA-COMP:11605"/>
        <dbReference type="ChEBI" id="CHEBI:15378"/>
        <dbReference type="ChEBI" id="CHEBI:30013"/>
        <dbReference type="ChEBI" id="CHEBI:30616"/>
        <dbReference type="ChEBI" id="CHEBI:61977"/>
        <dbReference type="ChEBI" id="CHEBI:456216"/>
        <dbReference type="EC" id="2.7.11.1"/>
    </reaction>
</comment>
<dbReference type="SMART" id="SM01343">
    <property type="entry name" value="FATC"/>
    <property type="match status" value="1"/>
</dbReference>
<evidence type="ECO:0000256" key="14">
    <source>
        <dbReference type="ARBA" id="ARBA00047899"/>
    </source>
</evidence>
<evidence type="ECO:0000256" key="13">
    <source>
        <dbReference type="ARBA" id="ARBA00025079"/>
    </source>
</evidence>
<comment type="subunit">
    <text evidence="3">Associates with DNA double-strand breaks.</text>
</comment>
<keyword evidence="11 16" id="KW-0067">ATP-binding</keyword>
<evidence type="ECO:0000313" key="22">
    <source>
        <dbReference type="Proteomes" id="UP001437256"/>
    </source>
</evidence>
<dbReference type="InterPro" id="IPR018936">
    <property type="entry name" value="PI3/4_kinase_CS"/>
</dbReference>
<proteinExistence type="inferred from homology"/>
<dbReference type="PROSITE" id="PS51190">
    <property type="entry name" value="FATC"/>
    <property type="match status" value="1"/>
</dbReference>
<dbReference type="Proteomes" id="UP001437256">
    <property type="component" value="Unassembled WGS sequence"/>
</dbReference>
<dbReference type="InterPro" id="IPR003152">
    <property type="entry name" value="FATC_dom"/>
</dbReference>
<keyword evidence="10 16" id="KW-0418">Kinase</keyword>
<dbReference type="CDD" id="cd05171">
    <property type="entry name" value="PIKKc_ATM"/>
    <property type="match status" value="1"/>
</dbReference>
<dbReference type="InterPro" id="IPR016024">
    <property type="entry name" value="ARM-type_fold"/>
</dbReference>
<evidence type="ECO:0000256" key="16">
    <source>
        <dbReference type="RuleBase" id="RU365027"/>
    </source>
</evidence>
<feature type="compositionally biased region" description="Polar residues" evidence="17">
    <location>
        <begin position="2606"/>
        <end position="2625"/>
    </location>
</feature>
<sequence>MGKNDDEGLRKKRQKAALTVRRICDSLSSDKIKERQEGLENLKTAFSSDIIINNFGITEGGKSDANSWLALFQSLFRCVHLERTAATKNTTQSVAAAERRLAEAARTVRWLIEKTRRMVNRKVTTPLYDHLSQSIIHKNELLGPLVLDYVKSLESLLGFTPHLEHLKTEKWLELVELSFNVILGDGLRTTFDEDDGLDATESAAPSPAPTTHSDDMYIEDSLMDVDEEEVGTPRPKKRRRGETPQPSGSRATPASSRPSRSSGNRIAVTPEQVAFTSLLATLISSPYAPFGSADYPYVTSCVLSRLVRFLQMYPTDTTLHHDFLRILTSTLTHISYNNTSLMTTFARKSWESLVKLWDTKNKSLKEGLISVFRVLFPFLTSRHKATGTEYSEMLWSLWNVLDIEGGNKWGLEVLSMDNLRLDLSHKDGKEAFVASVFRSGDAFDRLQAMTWAILELQADCAEKLYHHSESVHSVSSSSRSNQGWGKRARVENPLTSILTSIRTTLSSNSRIYHLQILLFFIDRHWAVLNRSTKQEVFTTLLQLISVDDKDGAVQNWIMLCFAAIASADFSSGENSPYLSSTPASSFSSLLPLYSTQALRDAPPSWELVWTHAIRRTNSSAFCRAACHTALAIMSHPDIQSTRKSFKRPPLSPQRVVTDLEALLKDLDVQGPSSPCDSVCSFLSLSLRVVNQDVRIFRLQLEEKVLSWLTGFWQLGHIDPHAVQLYLVKDILTLLETICTSSKHSALICETSLPPCLTAETLVNMERLRIIRGFVLEARLPEFSPNASGGELPRSMDPYTTHIALTDIIPSEADVIEPRAREKRISSFFLKTLESLTSHWHPADQDNPPRAEWVKQVLDIVVISLAFEAVLYLNGVRWDRRLIHAACRLIGLVAPVLESDKWTLDEKCSVLHALEPLVSTGMKDDNEPPWVAMLTARASTGVRYEVLRTLIPETTTETTLHSTTRHLRLLWSNFEVQSCFSDVFVSLRAALENVVSQGLEDGGKAFDADDKDGFGPIKTAENQIKGDLLDVSDSESTFICFMKSCIKFLSVAPLLQSPSGEPTRDQALIEVLLDSSPNALIQCCGILLGHVRQSTLVLSINNLDDLLAKWTELVRMYLHNRSPQFFLLGLALLDASMNLWIGEGAANAHVDDLVRDMLDHFVQGYDNGILTWSIRDSLARLLEKCLASDPSQQFWRADKDCDRSSWPSSVLQRMNGDEDVRVRFRAAVISARLFEFAARVGEAPMTLYGKIREYYSADIDSYECMITRILSLGNIMIVSSAVRRGPYWHLLELCFHSDVYTSHMESTLREVARRIGLEPFSALFEAYASQIAFSIRQAGQNVLRIPYHLLGYKDAKERAVATFRLFTPANLHGRGAAIEHGQQLFRGHCETIQKRPEDGMWECFGEIFAHEMLSRIAQSPNLDEPLSQPWDDSGFMQQLTSAFKRPESDIKRAIHEKLDCVVSSMLRAIGDQDFSVGGPLRAALGVGSTVSAIFEKLTAYRTPNDFALHEPNLPKYDIRVVLVALHRTLRATEVDLDALTYHVLQELSSSVESSQIVNEQIRLANAITVWLALQHERFRSHTLLHAAIRGQCALLAQVDLARSAQSVLEWCFDRYRANAHQDARFPDVLVKVACVCCEYTKDSHNATVSATGSDLLAWIDQQAVKLSNEAGFAGQVQIALTAWPHPVPTELHDLSSTISIRDLSEILGENRVPSNKFRIVQRLYQETSTKEIDPSQFAQYDFWNLKECIPPIDRLGIDDVLSFASLLLANKGSISSFGSDLLSSAKPRQHGQGSGGRTGMPELSIILPLLSLLERGDSKRRHAAYRTLHALLVALKDQPDMLRSCPSQYNEEIHFLRSFDPLVSTPEKRELAELNSEGFLDASKSFEGWVGRTAILLSSILSVSKPFYAQLPFILRSDALFAERALPILVQTLLQDPDRAKSQDYSSILSVYFSSVLSSKYADVACRKCIIEIVLHLRNITPNSKDALSYEKWLTIDHLLLAQNAIACGAYTTALLFLELGDDVRRSVSHTLEESSAYDTAVEKVMYNIYANIDEPDGFYGIKAQNHKEFLIKRFHHEEQWEKAFRFHGAALEADTKNVGEAEGLLQSFHSYGFDHLATSTLLNSVAPEKPNLALNYQLGWRTETWDLPDLDDDHSSGASLYLALRAIHRERDHNVSKNVVKDVLFREMAYLRSLGSENVAQIRETTQNLMSLSQVRTWMTQPTKTPGIVCQIFPESSAADSGFQFSDICSIMATRISLLRSARHREERQQIGSLRSPLSQALLETEKKCLLRLSSTARQMRHCQISLNSVTRAGKLEDTPSFSVCEEYASVLWEHQEEKLAVDLLKDLRAKLPAASTDDAGAAMQRALLNACLGEWTAQACLEKHSTIWKDCFEAAIASLHSTVRLTQGEDRASVYHKAAIFAEHQYYAIVRSPDAIRWRVYSERKRKEIEQLNAQSKKAPEHSDERKEIRRLIERATKVMKQDKQANDQQTADRQTYLKHAVDMYSRCLEESDSFDQDTPIRLSSLWLANFEEPNMHEHFASAIDRVPSRKFIFLAHQLTARLSIDSPAQKVLQRLIRRMGQEHPFHTLYQVFLLNPPREDVGSSRRSSVRNMKSPSPGTQTERANAAKGILDGLRSDSNRQERLLAVEQLCFASLQWADYPIKNNKDIKTGPYDIPANQAILKLKHARMKVPVITVHTPVDSTMRYDNCIWVDRYDGKYSTAGGLSKPKICACRGSDGKSYKQLFKGEESDDLRQDAVMEQVFQLVNTVLQRDPETRRRQLRVRDYKVIPLDTQAGVLEFVHSTIPLRGWLAGAHPKYRPQDRKDVAAWWSRLSRENGNRETHPDPGKRLQIYRETRAVYKPVMRYWFTEKHKLPISWFGMRLNYSRSVATTSIVGHVLGLGDRHTSNILLDNTSGEVVHIDLGLAFDQAKLLPVPELVPFRMTEDMEDGMGMSGTEGVFQRCAEETMRVLREGSEIIMTVLEVFRHDPLHSWTMTDLKIQKVQQQPKLQPPFANPPGLNINMSSDNAEEDADRALNSVARKLDKTLSVATVVRGLVAEAKDPANLASLFHGWGPYY</sequence>
<keyword evidence="16" id="KW-0156">Chromatin regulator</keyword>
<dbReference type="InterPro" id="IPR044107">
    <property type="entry name" value="PIKKc_ATM"/>
</dbReference>
<evidence type="ECO:0000256" key="7">
    <source>
        <dbReference type="ARBA" id="ARBA00022679"/>
    </source>
</evidence>
<keyword evidence="16" id="KW-0158">Chromosome</keyword>
<accession>A0ABR2ZVP3</accession>
<dbReference type="PROSITE" id="PS50290">
    <property type="entry name" value="PI3_4_KINASE_3"/>
    <property type="match status" value="1"/>
</dbReference>
<evidence type="ECO:0000256" key="12">
    <source>
        <dbReference type="ARBA" id="ARBA00023242"/>
    </source>
</evidence>
<dbReference type="PANTHER" id="PTHR37079:SF4">
    <property type="entry name" value="SERINE_THREONINE-PROTEIN KINASE ATM"/>
    <property type="match status" value="1"/>
</dbReference>
<comment type="similarity">
    <text evidence="2 16">Belongs to the PI3/PI4-kinase family. ATM subfamily.</text>
</comment>
<evidence type="ECO:0000256" key="5">
    <source>
        <dbReference type="ARBA" id="ARBA00014619"/>
    </source>
</evidence>